<dbReference type="InterPro" id="IPR041492">
    <property type="entry name" value="HAD_2"/>
</dbReference>
<dbReference type="InterPro" id="IPR006439">
    <property type="entry name" value="HAD-SF_hydro_IA"/>
</dbReference>
<dbReference type="GO" id="GO:0005829">
    <property type="term" value="C:cytosol"/>
    <property type="evidence" value="ECO:0007669"/>
    <property type="project" value="TreeGrafter"/>
</dbReference>
<dbReference type="Pfam" id="PF13419">
    <property type="entry name" value="HAD_2"/>
    <property type="match status" value="1"/>
</dbReference>
<dbReference type="PANTHER" id="PTHR43434:SF24">
    <property type="entry name" value="HYDROLASE-RELATED"/>
    <property type="match status" value="1"/>
</dbReference>
<dbReference type="SFLD" id="SFLDG01129">
    <property type="entry name" value="C1.5:_HAD__Beta-PGM__Phosphata"/>
    <property type="match status" value="1"/>
</dbReference>
<gene>
    <name evidence="1" type="ORF">EDC91_10217</name>
</gene>
<dbReference type="GO" id="GO:0008967">
    <property type="term" value="F:phosphoglycolate phosphatase activity"/>
    <property type="evidence" value="ECO:0007669"/>
    <property type="project" value="TreeGrafter"/>
</dbReference>
<dbReference type="AlphaFoldDB" id="A0A4R2FL77"/>
<proteinExistence type="predicted"/>
<accession>A0A4R2FL77</accession>
<comment type="caution">
    <text evidence="1">The sequence shown here is derived from an EMBL/GenBank/DDBJ whole genome shotgun (WGS) entry which is preliminary data.</text>
</comment>
<dbReference type="SFLD" id="SFLDS00003">
    <property type="entry name" value="Haloacid_Dehalogenase"/>
    <property type="match status" value="1"/>
</dbReference>
<dbReference type="SUPFAM" id="SSF56784">
    <property type="entry name" value="HAD-like"/>
    <property type="match status" value="1"/>
</dbReference>
<dbReference type="GO" id="GO:0006281">
    <property type="term" value="P:DNA repair"/>
    <property type="evidence" value="ECO:0007669"/>
    <property type="project" value="TreeGrafter"/>
</dbReference>
<dbReference type="InterPro" id="IPR050155">
    <property type="entry name" value="HAD-like_hydrolase_sf"/>
</dbReference>
<dbReference type="FunFam" id="3.40.50.1000:FF:000022">
    <property type="entry name" value="Phosphoglycolate phosphatase"/>
    <property type="match status" value="1"/>
</dbReference>
<dbReference type="InterPro" id="IPR023198">
    <property type="entry name" value="PGP-like_dom2"/>
</dbReference>
<name>A0A4R2FL77_9GAMM</name>
<dbReference type="Gene3D" id="3.40.50.1000">
    <property type="entry name" value="HAD superfamily/HAD-like"/>
    <property type="match status" value="1"/>
</dbReference>
<dbReference type="InterPro" id="IPR036412">
    <property type="entry name" value="HAD-like_sf"/>
</dbReference>
<dbReference type="NCBIfam" id="TIGR01549">
    <property type="entry name" value="HAD-SF-IA-v1"/>
    <property type="match status" value="1"/>
</dbReference>
<dbReference type="InterPro" id="IPR023214">
    <property type="entry name" value="HAD_sf"/>
</dbReference>
<dbReference type="PANTHER" id="PTHR43434">
    <property type="entry name" value="PHOSPHOGLYCOLATE PHOSPHATASE"/>
    <property type="match status" value="1"/>
</dbReference>
<sequence>MKHYDLIIFDWDGTLMDSIGRILACLRNVARDMGFIEPPEAAQRDIIGMSLAQAMQTLFPGRPSQEYPLMQQSYRDNYQRQAHVATPLYHGITELLTQLQQLQYQLAVATGKSRPGLDRSLQQTGLDQFFHLSRCADEAHSKPHPDMLQQLLAHTGVPASRALMVGDSILDLQMANAAGVAAVGVSYGAHSCEKLQLQNPKAIISEPLALLSVLTA</sequence>
<dbReference type="EMBL" id="SLWF01000002">
    <property type="protein sequence ID" value="TCN90108.1"/>
    <property type="molecule type" value="Genomic_DNA"/>
</dbReference>
<reference evidence="1 2" key="1">
    <citation type="submission" date="2019-03" db="EMBL/GenBank/DDBJ databases">
        <title>Freshwater and sediment microbial communities from various areas in North America, analyzing microbe dynamics in response to fracking.</title>
        <authorList>
            <person name="Lamendella R."/>
        </authorList>
    </citation>
    <scope>NUCLEOTIDE SEQUENCE [LARGE SCALE GENOMIC DNA]</scope>
    <source>
        <strain evidence="1 2">74A</strain>
    </source>
</reference>
<dbReference type="Gene3D" id="1.10.150.240">
    <property type="entry name" value="Putative phosphatase, domain 2"/>
    <property type="match status" value="1"/>
</dbReference>
<dbReference type="RefSeq" id="WP_165900063.1">
    <property type="nucleotide sequence ID" value="NZ_SLWF01000002.1"/>
</dbReference>
<keyword evidence="2" id="KW-1185">Reference proteome</keyword>
<evidence type="ECO:0000313" key="1">
    <source>
        <dbReference type="EMBL" id="TCN90108.1"/>
    </source>
</evidence>
<evidence type="ECO:0000313" key="2">
    <source>
        <dbReference type="Proteomes" id="UP000294832"/>
    </source>
</evidence>
<dbReference type="SFLD" id="SFLDG01135">
    <property type="entry name" value="C1.5.6:_HAD__Beta-PGM__Phospha"/>
    <property type="match status" value="1"/>
</dbReference>
<dbReference type="NCBIfam" id="TIGR01509">
    <property type="entry name" value="HAD-SF-IA-v3"/>
    <property type="match status" value="1"/>
</dbReference>
<dbReference type="Proteomes" id="UP000294832">
    <property type="component" value="Unassembled WGS sequence"/>
</dbReference>
<protein>
    <submittedName>
        <fullName evidence="1">Phosphoglycolate phosphatase</fullName>
    </submittedName>
</protein>
<organism evidence="1 2">
    <name type="scientific">Shewanella fodinae</name>
    <dbReference type="NCBI Taxonomy" id="552357"/>
    <lineage>
        <taxon>Bacteria</taxon>
        <taxon>Pseudomonadati</taxon>
        <taxon>Pseudomonadota</taxon>
        <taxon>Gammaproteobacteria</taxon>
        <taxon>Alteromonadales</taxon>
        <taxon>Shewanellaceae</taxon>
        <taxon>Shewanella</taxon>
    </lineage>
</organism>